<dbReference type="GeneID" id="66999005"/>
<dbReference type="Pfam" id="PF13417">
    <property type="entry name" value="GST_N_3"/>
    <property type="match status" value="1"/>
</dbReference>
<evidence type="ECO:0000259" key="2">
    <source>
        <dbReference type="PROSITE" id="PS50404"/>
    </source>
</evidence>
<dbReference type="InterPro" id="IPR050983">
    <property type="entry name" value="GST_Omega/HSP26"/>
</dbReference>
<dbReference type="PANTHER" id="PTHR43968:SF6">
    <property type="entry name" value="GLUTATHIONE S-TRANSFERASE OMEGA"/>
    <property type="match status" value="1"/>
</dbReference>
<dbReference type="SFLD" id="SFLDS00019">
    <property type="entry name" value="Glutathione_Transferase_(cytos"/>
    <property type="match status" value="1"/>
</dbReference>
<name>A0A9P3B2F3_9EURO</name>
<reference evidence="4 5" key="1">
    <citation type="submission" date="2018-10" db="EMBL/GenBank/DDBJ databases">
        <title>Pan-genome distribution and transcriptional activeness of fungal secondary metabolism genes in Aspergillus section Fumigati.</title>
        <authorList>
            <person name="Takahashi H."/>
            <person name="Umemura M."/>
            <person name="Ninomiya A."/>
            <person name="Kusuya Y."/>
            <person name="Urayama S."/>
            <person name="Shimizu M."/>
            <person name="Watanabe A."/>
            <person name="Kamei K."/>
            <person name="Yaguchi T."/>
            <person name="Hagiwara D."/>
        </authorList>
    </citation>
    <scope>NUCLEOTIDE SEQUENCE [LARGE SCALE GENOMIC DNA]</scope>
    <source>
        <strain evidence="4 5">IFM 55266</strain>
    </source>
</reference>
<dbReference type="PROSITE" id="PS50405">
    <property type="entry name" value="GST_CTER"/>
    <property type="match status" value="1"/>
</dbReference>
<sequence length="695" mass="78337">MDGPDLQRFRVDSHTSDGQPRSLSSLADDASALAATQQQHHQSHTQQLADPQDAQSLQPLQSALEHSDLHLHHPQEQRHHHNAVHPLNRPASMRPARTGESVTTELISPQQFHEKLHTYQQTSREQAFPGSLSDGQQMQSCLAHGDQDAHHEQVLSQVRSDLADTAVACNGNGADDDAHMRNSALQVSPSFPHHLQLQPQSDGYSVAPELSKQDGCLKDMKLVPDPPDLEYWREKLFNVDETITLTEDQFRTYFPHVDNVYSHRSTQRYKRKPFVSHYWDCRLKGRPPGTPKSDDPNKKKRKRTARQRDLCDVKIKITEYFPGYGVAAVSDFAANGPEASFPSSEFLPSVNSLFHESALGQRRDSQPFGVLTPNPTLPEGHPGANGERFFTIQRVNGNGANGKNDGVGGGHRHTLEESDRVKKNSVQRYLLKEAKEKKKAVTTRTMSSQSEAQQKNYHTKATGLAALTAINHSNEAELKLFGSCFCPFVQRVWIALEIKGIPYQYIEVDPYQKPQSLLEVNPRGLVPALRHGDWGSYESSVLLEYLEDLDVGLPLLPPGDAKLRAHCRLWTDHINRHIVPSFYRVLQEQEEQKQTANMQELQDGLKTLITAANPEGPFFLGPSISFVDVQIAPWILRLSRVLKPYRGWPDPEPGSRWAAWVNAIEANEHVKATTSSDELYLDSYERYAREYIFMP</sequence>
<feature type="region of interest" description="Disordered" evidence="1">
    <location>
        <begin position="74"/>
        <end position="150"/>
    </location>
</feature>
<dbReference type="SUPFAM" id="SSF52833">
    <property type="entry name" value="Thioredoxin-like"/>
    <property type="match status" value="1"/>
</dbReference>
<dbReference type="AlphaFoldDB" id="A0A9P3B2F3"/>
<comment type="caution">
    <text evidence="4">The sequence shown here is derived from an EMBL/GenBank/DDBJ whole genome shotgun (WGS) entry which is preliminary data.</text>
</comment>
<dbReference type="Gene3D" id="1.20.1050.10">
    <property type="match status" value="1"/>
</dbReference>
<dbReference type="InterPro" id="IPR040079">
    <property type="entry name" value="Glutathione_S-Trfase"/>
</dbReference>
<dbReference type="GO" id="GO:0005737">
    <property type="term" value="C:cytoplasm"/>
    <property type="evidence" value="ECO:0007669"/>
    <property type="project" value="TreeGrafter"/>
</dbReference>
<evidence type="ECO:0000313" key="4">
    <source>
        <dbReference type="EMBL" id="GIJ81889.1"/>
    </source>
</evidence>
<feature type="domain" description="GST N-terminal" evidence="2">
    <location>
        <begin position="476"/>
        <end position="554"/>
    </location>
</feature>
<feature type="compositionally biased region" description="Low complexity" evidence="1">
    <location>
        <begin position="22"/>
        <end position="49"/>
    </location>
</feature>
<dbReference type="Pfam" id="PF13410">
    <property type="entry name" value="GST_C_2"/>
    <property type="match status" value="1"/>
</dbReference>
<accession>A0A9P3B2F3</accession>
<organism evidence="4 5">
    <name type="scientific">Aspergillus pseudoviridinutans</name>
    <dbReference type="NCBI Taxonomy" id="1517512"/>
    <lineage>
        <taxon>Eukaryota</taxon>
        <taxon>Fungi</taxon>
        <taxon>Dikarya</taxon>
        <taxon>Ascomycota</taxon>
        <taxon>Pezizomycotina</taxon>
        <taxon>Eurotiomycetes</taxon>
        <taxon>Eurotiomycetidae</taxon>
        <taxon>Eurotiales</taxon>
        <taxon>Aspergillaceae</taxon>
        <taxon>Aspergillus</taxon>
        <taxon>Aspergillus subgen. Fumigati</taxon>
    </lineage>
</organism>
<feature type="region of interest" description="Disordered" evidence="1">
    <location>
        <begin position="283"/>
        <end position="306"/>
    </location>
</feature>
<evidence type="ECO:0008006" key="6">
    <source>
        <dbReference type="Google" id="ProtNLM"/>
    </source>
</evidence>
<dbReference type="OrthoDB" id="4951845at2759"/>
<dbReference type="CDD" id="cd00570">
    <property type="entry name" value="GST_N_family"/>
    <property type="match status" value="1"/>
</dbReference>
<dbReference type="Proteomes" id="UP001043456">
    <property type="component" value="Unassembled WGS sequence"/>
</dbReference>
<proteinExistence type="predicted"/>
<dbReference type="Gene3D" id="3.40.30.10">
    <property type="entry name" value="Glutaredoxin"/>
    <property type="match status" value="1"/>
</dbReference>
<dbReference type="PROSITE" id="PS50404">
    <property type="entry name" value="GST_NTER"/>
    <property type="match status" value="1"/>
</dbReference>
<protein>
    <recommendedName>
        <fullName evidence="6">Glutathione transferase</fullName>
    </recommendedName>
</protein>
<dbReference type="EMBL" id="BHVY01000001">
    <property type="protein sequence ID" value="GIJ81889.1"/>
    <property type="molecule type" value="Genomic_DNA"/>
</dbReference>
<evidence type="ECO:0000313" key="5">
    <source>
        <dbReference type="Proteomes" id="UP001043456"/>
    </source>
</evidence>
<evidence type="ECO:0000256" key="1">
    <source>
        <dbReference type="SAM" id="MobiDB-lite"/>
    </source>
</evidence>
<feature type="region of interest" description="Disordered" evidence="1">
    <location>
        <begin position="400"/>
        <end position="419"/>
    </location>
</feature>
<dbReference type="InterPro" id="IPR004045">
    <property type="entry name" value="Glutathione_S-Trfase_N"/>
</dbReference>
<dbReference type="InterPro" id="IPR036249">
    <property type="entry name" value="Thioredoxin-like_sf"/>
</dbReference>
<dbReference type="SFLD" id="SFLDG00358">
    <property type="entry name" value="Main_(cytGST)"/>
    <property type="match status" value="1"/>
</dbReference>
<feature type="region of interest" description="Disordered" evidence="1">
    <location>
        <begin position="1"/>
        <end position="53"/>
    </location>
</feature>
<feature type="domain" description="GST C-terminal" evidence="3">
    <location>
        <begin position="560"/>
        <end position="691"/>
    </location>
</feature>
<dbReference type="InterPro" id="IPR010987">
    <property type="entry name" value="Glutathione-S-Trfase_C-like"/>
</dbReference>
<keyword evidence="5" id="KW-1185">Reference proteome</keyword>
<dbReference type="InterPro" id="IPR036282">
    <property type="entry name" value="Glutathione-S-Trfase_C_sf"/>
</dbReference>
<dbReference type="PANTHER" id="PTHR43968">
    <property type="match status" value="1"/>
</dbReference>
<dbReference type="RefSeq" id="XP_043152636.1">
    <property type="nucleotide sequence ID" value="XM_043296701.1"/>
</dbReference>
<dbReference type="SUPFAM" id="SSF47616">
    <property type="entry name" value="GST C-terminal domain-like"/>
    <property type="match status" value="1"/>
</dbReference>
<evidence type="ECO:0000259" key="3">
    <source>
        <dbReference type="PROSITE" id="PS50405"/>
    </source>
</evidence>
<feature type="compositionally biased region" description="Polar residues" evidence="1">
    <location>
        <begin position="100"/>
        <end position="111"/>
    </location>
</feature>
<feature type="compositionally biased region" description="Basic and acidic residues" evidence="1">
    <location>
        <begin position="1"/>
        <end position="15"/>
    </location>
</feature>
<gene>
    <name evidence="4" type="ORF">Asppvi_000392</name>
</gene>